<dbReference type="EMBL" id="FMAK01000060">
    <property type="protein sequence ID" value="SCB71198.1"/>
    <property type="molecule type" value="Genomic_DNA"/>
</dbReference>
<reference evidence="1 2" key="1">
    <citation type="submission" date="2016-08" db="EMBL/GenBank/DDBJ databases">
        <authorList>
            <person name="Seilhamer J.J."/>
        </authorList>
    </citation>
    <scope>NUCLEOTIDE SEQUENCE [LARGE SCALE GENOMIC DNA]</scope>
    <source>
        <strain evidence="1 2">SDA_GO95</strain>
    </source>
</reference>
<gene>
    <name evidence="1" type="ORF">BWGO95_05424</name>
</gene>
<name>A0A1G4ETM1_BACMY</name>
<dbReference type="Proteomes" id="UP000195696">
    <property type="component" value="Unassembled WGS sequence"/>
</dbReference>
<accession>A0A1G4ETM1</accession>
<protein>
    <submittedName>
        <fullName evidence="1">Uncharacterized protein</fullName>
    </submittedName>
</protein>
<evidence type="ECO:0000313" key="2">
    <source>
        <dbReference type="Proteomes" id="UP000195696"/>
    </source>
</evidence>
<evidence type="ECO:0000313" key="1">
    <source>
        <dbReference type="EMBL" id="SCB71198.1"/>
    </source>
</evidence>
<sequence length="18" mass="1855">MMSLAKKGLPATGLIPVK</sequence>
<dbReference type="AlphaFoldDB" id="A0A1G4ETM1"/>
<proteinExistence type="predicted"/>
<organism evidence="1 2">
    <name type="scientific">Bacillus mycoides</name>
    <dbReference type="NCBI Taxonomy" id="1405"/>
    <lineage>
        <taxon>Bacteria</taxon>
        <taxon>Bacillati</taxon>
        <taxon>Bacillota</taxon>
        <taxon>Bacilli</taxon>
        <taxon>Bacillales</taxon>
        <taxon>Bacillaceae</taxon>
        <taxon>Bacillus</taxon>
        <taxon>Bacillus cereus group</taxon>
    </lineage>
</organism>